<evidence type="ECO:0000313" key="1">
    <source>
        <dbReference type="EMBL" id="SIR71324.1"/>
    </source>
</evidence>
<dbReference type="STRING" id="58117.SAMN05421833_113168"/>
<proteinExistence type="predicted"/>
<reference evidence="2" key="1">
    <citation type="submission" date="2017-01" db="EMBL/GenBank/DDBJ databases">
        <authorList>
            <person name="Varghese N."/>
            <person name="Submissions S."/>
        </authorList>
    </citation>
    <scope>NUCLEOTIDE SEQUENCE [LARGE SCALE GENOMIC DNA]</scope>
    <source>
        <strain evidence="2">ATCC 12950</strain>
    </source>
</reference>
<keyword evidence="2" id="KW-1185">Reference proteome</keyword>
<dbReference type="EMBL" id="FTNI01000013">
    <property type="protein sequence ID" value="SIR71324.1"/>
    <property type="molecule type" value="Genomic_DNA"/>
</dbReference>
<name>A0A1N7D6D6_9ACTN</name>
<dbReference type="RefSeq" id="WP_076436670.1">
    <property type="nucleotide sequence ID" value="NZ_FTNI01000013.1"/>
</dbReference>
<dbReference type="OrthoDB" id="4350139at2"/>
<evidence type="ECO:0000313" key="2">
    <source>
        <dbReference type="Proteomes" id="UP000186096"/>
    </source>
</evidence>
<sequence length="283" mass="31793">MPEHKRPRPGTAAAIGDGLKLHRRPLRADGRDYSVITLRPGTRARLSTNRFHETWHILSDLHGARLLGRLLWGLSFQRLPGTVVVIDRPHLDPNPFDAEPADPIVLVPAHLTTVTAQAIRRLRRGMAEPSQGTVRWHTWGLDAELARMRERVRECREFRRWPGWEPPAADHGAAVERIGGALVFRAPPARLREWAVDVAALGDDMRHGMDYVYLEASNSPLRWGDGEVQIFSDYRRRVAVAGVSRREVLADVPEGSAPADVHPRIWRHNGTVRARGRVNTATG</sequence>
<gene>
    <name evidence="1" type="ORF">SAMN05421833_113168</name>
</gene>
<protein>
    <submittedName>
        <fullName evidence="1">Uncharacterized protein</fullName>
    </submittedName>
</protein>
<accession>A0A1N7D6D6</accession>
<dbReference type="AlphaFoldDB" id="A0A1N7D6D6"/>
<organism evidence="1 2">
    <name type="scientific">Microbispora rosea</name>
    <dbReference type="NCBI Taxonomy" id="58117"/>
    <lineage>
        <taxon>Bacteria</taxon>
        <taxon>Bacillati</taxon>
        <taxon>Actinomycetota</taxon>
        <taxon>Actinomycetes</taxon>
        <taxon>Streptosporangiales</taxon>
        <taxon>Streptosporangiaceae</taxon>
        <taxon>Microbispora</taxon>
    </lineage>
</organism>
<dbReference type="Proteomes" id="UP000186096">
    <property type="component" value="Unassembled WGS sequence"/>
</dbReference>